<sequence>MHVLLDVSRLLSCGQRQAPSGIDRVEAAYARHWLAAAEPDRVGFVGLGAWGDFAAVPRRTVQAMLAALEELWAGAGPPAVLARAQRRAARTGAMAQAALLAGLGRGALRRLVRSTPHRPCVLLSVSHRALERQAAIARLRRAGVAFVPLVHDLIPAAYPEYGRPGEAERHLRRLATVGALADGVIVNSAATEAALRPHLIRRGGPPPVAVAPLGLGLAPARPGASLPPPPPEERPGPPYFVTLGTIEPRKNHLLLLHLWRDFAARLGPDAPRLLLIGRRGWENENVLDLLDRCTALRGLVEEVGPATDHTVLRLLRSARALLFPSFAEGYGLPLAEALALGTPALASDIPALREVGGTAPDYLDPLDGPGWARAILDYADARSAARAAQLERLRHWRPPRWADHFARVEELLARIVASRDGARAAGSAARADAIAWAGGGRLRPAASAAATAPAVAAGNAGVP</sequence>
<evidence type="ECO:0000313" key="3">
    <source>
        <dbReference type="EMBL" id="MBW8269820.1"/>
    </source>
</evidence>
<organism evidence="3 4">
    <name type="scientific">Caldovatus aquaticus</name>
    <dbReference type="NCBI Taxonomy" id="2865671"/>
    <lineage>
        <taxon>Bacteria</taxon>
        <taxon>Pseudomonadati</taxon>
        <taxon>Pseudomonadota</taxon>
        <taxon>Alphaproteobacteria</taxon>
        <taxon>Acetobacterales</taxon>
        <taxon>Roseomonadaceae</taxon>
        <taxon>Caldovatus</taxon>
    </lineage>
</organism>
<protein>
    <submittedName>
        <fullName evidence="3">Glycosyltransferase family 4 protein</fullName>
    </submittedName>
</protein>
<evidence type="ECO:0000259" key="2">
    <source>
        <dbReference type="Pfam" id="PF00534"/>
    </source>
</evidence>
<dbReference type="InterPro" id="IPR001296">
    <property type="entry name" value="Glyco_trans_1"/>
</dbReference>
<dbReference type="PANTHER" id="PTHR46401">
    <property type="entry name" value="GLYCOSYLTRANSFERASE WBBK-RELATED"/>
    <property type="match status" value="1"/>
</dbReference>
<dbReference type="RefSeq" id="WP_220117570.1">
    <property type="nucleotide sequence ID" value="NZ_JAHZUY010000022.1"/>
</dbReference>
<dbReference type="PANTHER" id="PTHR46401:SF2">
    <property type="entry name" value="GLYCOSYLTRANSFERASE WBBK-RELATED"/>
    <property type="match status" value="1"/>
</dbReference>
<dbReference type="CDD" id="cd03809">
    <property type="entry name" value="GT4_MtfB-like"/>
    <property type="match status" value="1"/>
</dbReference>
<keyword evidence="1" id="KW-0808">Transferase</keyword>
<name>A0ABS7F2I6_9PROT</name>
<feature type="domain" description="Glycosyl transferase family 1" evidence="2">
    <location>
        <begin position="233"/>
        <end position="355"/>
    </location>
</feature>
<reference evidence="3 4" key="1">
    <citation type="submission" date="2021-08" db="EMBL/GenBank/DDBJ databases">
        <title>Caldovatus sediminis gen. nov., sp. nov., a moderately thermophilic bacterium isolated from a hot spring.</title>
        <authorList>
            <person name="Hu C.-J."/>
            <person name="Li W.-J."/>
            <person name="Xian W.-D."/>
        </authorList>
    </citation>
    <scope>NUCLEOTIDE SEQUENCE [LARGE SCALE GENOMIC DNA]</scope>
    <source>
        <strain evidence="3 4">SYSU G05006</strain>
    </source>
</reference>
<dbReference type="Proteomes" id="UP001519924">
    <property type="component" value="Unassembled WGS sequence"/>
</dbReference>
<dbReference type="Pfam" id="PF00534">
    <property type="entry name" value="Glycos_transf_1"/>
    <property type="match status" value="1"/>
</dbReference>
<dbReference type="Gene3D" id="3.40.50.2000">
    <property type="entry name" value="Glycogen Phosphorylase B"/>
    <property type="match status" value="1"/>
</dbReference>
<evidence type="ECO:0000256" key="1">
    <source>
        <dbReference type="ARBA" id="ARBA00022679"/>
    </source>
</evidence>
<dbReference type="SUPFAM" id="SSF53756">
    <property type="entry name" value="UDP-Glycosyltransferase/glycogen phosphorylase"/>
    <property type="match status" value="1"/>
</dbReference>
<comment type="caution">
    <text evidence="3">The sequence shown here is derived from an EMBL/GenBank/DDBJ whole genome shotgun (WGS) entry which is preliminary data.</text>
</comment>
<gene>
    <name evidence="3" type="ORF">K1J50_10005</name>
</gene>
<keyword evidence="4" id="KW-1185">Reference proteome</keyword>
<proteinExistence type="predicted"/>
<dbReference type="EMBL" id="JAHZUY010000022">
    <property type="protein sequence ID" value="MBW8269820.1"/>
    <property type="molecule type" value="Genomic_DNA"/>
</dbReference>
<accession>A0ABS7F2I6</accession>
<evidence type="ECO:0000313" key="4">
    <source>
        <dbReference type="Proteomes" id="UP001519924"/>
    </source>
</evidence>